<dbReference type="GO" id="GO:0005886">
    <property type="term" value="C:plasma membrane"/>
    <property type="evidence" value="ECO:0007669"/>
    <property type="project" value="UniProtKB-SubCell"/>
</dbReference>
<proteinExistence type="inferred from homology"/>
<sequence>MRVGETLLLVAAVAIYGGHAFTGGVLNRRSETVPSTGTPVSSQSTETPGFSSAGATGAGTVGTVALAALGALSAAAARSRRVTSLVSRAAERRVVVTGMGITSCLGNTLDDVADNLKNGNSGITFSEEYEKLGIKSNVRGRPNLTPAEIKELIPRKTLRFMGPNAQFAYIALDRAIQDAGLKPEDYENNERCASILGQGGTSIPDVTESCGYVADQVKRWPSKVGPYRVTRTMGSTVSAVLSSAFKLQGPSFSISSACSTGAHCIGVAMEQIQLNKADMAVAGAGENECWQFTAMFDCMGALSTKRNHEPTKASRAFDKDRDGFVIAGGGGMVVLEELEHAKARGARIYAELTGYGANSDGYDVVAPSGVGGEKCMKIALAMADEIAGEKQVDYVNTHGTSTPIGDVQELGAVKRVFEEKGYQPYVGSTKSMSGHALGAAGVHEAIYSLLMMDRGFLAESINIDDLVDEADGMKILTERHDGGVARVASNSFGFGGTNACLVFDKFEAHGKGGRSLSLVAAEPMRVVGIGRENQTDRNITSFTEFRCRKLLQRDRRVEGQVNTTQGEQWNVKRSACASRAEKATWTTRRVLRGSLAVLLALAAILTTPVAAEIFGNFSLDGLSQGAAFVKKPIVAGLVEILEPVMCESLPPALIKTFKDERMACSMVCMMEHMMANPDFVKVLKNFISTSMTNEELLGSLKEVMRDALSDSHLYKSAMHGVANSLNPLHSETLGKMFSRKDKSDSPRPS</sequence>
<dbReference type="PROSITE" id="PS52004">
    <property type="entry name" value="KS3_2"/>
    <property type="match status" value="1"/>
</dbReference>
<feature type="region of interest" description="Disordered" evidence="15">
    <location>
        <begin position="31"/>
        <end position="52"/>
    </location>
</feature>
<reference evidence="17" key="1">
    <citation type="submission" date="2022-10" db="EMBL/GenBank/DDBJ databases">
        <authorList>
            <person name="Chen Y."/>
            <person name="Dougan E. K."/>
            <person name="Chan C."/>
            <person name="Rhodes N."/>
            <person name="Thang M."/>
        </authorList>
    </citation>
    <scope>NUCLEOTIDE SEQUENCE</scope>
</reference>
<dbReference type="InterPro" id="IPR014030">
    <property type="entry name" value="Ketoacyl_synth_N"/>
</dbReference>
<evidence type="ECO:0000256" key="5">
    <source>
        <dbReference type="ARBA" id="ARBA00022475"/>
    </source>
</evidence>
<evidence type="ECO:0000256" key="3">
    <source>
        <dbReference type="ARBA" id="ARBA00013191"/>
    </source>
</evidence>
<evidence type="ECO:0000313" key="18">
    <source>
        <dbReference type="EMBL" id="CAL4769240.1"/>
    </source>
</evidence>
<keyword evidence="5" id="KW-1003">Cell membrane</keyword>
<gene>
    <name evidence="17" type="ORF">C1SCF055_LOCUS9671</name>
</gene>
<dbReference type="InterPro" id="IPR014031">
    <property type="entry name" value="Ketoacyl_synth_C"/>
</dbReference>
<evidence type="ECO:0000256" key="10">
    <source>
        <dbReference type="ARBA" id="ARBA00023136"/>
    </source>
</evidence>
<comment type="function">
    <text evidence="11">Proposed to synthesize NOD factor fatty acyl chain. Involved in the synthesis of a highly unsaturated fatty acid moiety, which forms part of a lipo-oligosaccharide that is responsible for host specificity.</text>
</comment>
<keyword evidence="10" id="KW-0472">Membrane</keyword>
<dbReference type="PROSITE" id="PS00606">
    <property type="entry name" value="KS3_1"/>
    <property type="match status" value="1"/>
</dbReference>
<evidence type="ECO:0000256" key="6">
    <source>
        <dbReference type="ARBA" id="ARBA00022519"/>
    </source>
</evidence>
<comment type="subcellular location">
    <subcellularLocation>
        <location evidence="1">Cell inner membrane</location>
    </subcellularLocation>
</comment>
<keyword evidence="19" id="KW-1185">Reference proteome</keyword>
<dbReference type="Gene3D" id="3.40.47.10">
    <property type="match status" value="1"/>
</dbReference>
<dbReference type="Pfam" id="PF02801">
    <property type="entry name" value="Ketoacyl-synt_C"/>
    <property type="match status" value="1"/>
</dbReference>
<evidence type="ECO:0000259" key="16">
    <source>
        <dbReference type="PROSITE" id="PS52004"/>
    </source>
</evidence>
<dbReference type="InterPro" id="IPR020841">
    <property type="entry name" value="PKS_Beta-ketoAc_synthase_dom"/>
</dbReference>
<name>A0A9P1BZ65_9DINO</name>
<dbReference type="PANTHER" id="PTHR11712">
    <property type="entry name" value="POLYKETIDE SYNTHASE-RELATED"/>
    <property type="match status" value="1"/>
</dbReference>
<evidence type="ECO:0000256" key="13">
    <source>
        <dbReference type="ARBA" id="ARBA00041756"/>
    </source>
</evidence>
<dbReference type="InterPro" id="IPR018201">
    <property type="entry name" value="Ketoacyl_synth_AS"/>
</dbReference>
<dbReference type="InterPro" id="IPR000794">
    <property type="entry name" value="Beta-ketoacyl_synthase"/>
</dbReference>
<dbReference type="AlphaFoldDB" id="A0A9P1BZ65"/>
<dbReference type="EC" id="2.3.1.41" evidence="3"/>
<dbReference type="GO" id="GO:0004315">
    <property type="term" value="F:3-oxoacyl-[acyl-carrier-protein] synthase activity"/>
    <property type="evidence" value="ECO:0007669"/>
    <property type="project" value="UniProtKB-EC"/>
</dbReference>
<dbReference type="EMBL" id="CAMXCT020000669">
    <property type="protein sequence ID" value="CAL1135303.1"/>
    <property type="molecule type" value="Genomic_DNA"/>
</dbReference>
<keyword evidence="4" id="KW-0536">Nodulation</keyword>
<keyword evidence="6" id="KW-0997">Cell inner membrane</keyword>
<evidence type="ECO:0000256" key="8">
    <source>
        <dbReference type="ARBA" id="ARBA00022692"/>
    </source>
</evidence>
<evidence type="ECO:0000256" key="15">
    <source>
        <dbReference type="SAM" id="MobiDB-lite"/>
    </source>
</evidence>
<evidence type="ECO:0000313" key="19">
    <source>
        <dbReference type="Proteomes" id="UP001152797"/>
    </source>
</evidence>
<reference evidence="18 19" key="2">
    <citation type="submission" date="2024-05" db="EMBL/GenBank/DDBJ databases">
        <authorList>
            <person name="Chen Y."/>
            <person name="Shah S."/>
            <person name="Dougan E. K."/>
            <person name="Thang M."/>
            <person name="Chan C."/>
        </authorList>
    </citation>
    <scope>NUCLEOTIDE SEQUENCE [LARGE SCALE GENOMIC DNA]</scope>
</reference>
<dbReference type="SUPFAM" id="SSF53901">
    <property type="entry name" value="Thiolase-like"/>
    <property type="match status" value="2"/>
</dbReference>
<evidence type="ECO:0000256" key="11">
    <source>
        <dbReference type="ARBA" id="ARBA00037576"/>
    </source>
</evidence>
<keyword evidence="9" id="KW-1133">Transmembrane helix</keyword>
<evidence type="ECO:0000313" key="17">
    <source>
        <dbReference type="EMBL" id="CAI3981928.1"/>
    </source>
</evidence>
<dbReference type="GO" id="GO:0006633">
    <property type="term" value="P:fatty acid biosynthetic process"/>
    <property type="evidence" value="ECO:0007669"/>
    <property type="project" value="InterPro"/>
</dbReference>
<dbReference type="EMBL" id="CAMXCT030000669">
    <property type="protein sequence ID" value="CAL4769240.1"/>
    <property type="molecule type" value="Genomic_DNA"/>
</dbReference>
<dbReference type="SMART" id="SM00825">
    <property type="entry name" value="PKS_KS"/>
    <property type="match status" value="1"/>
</dbReference>
<keyword evidence="7 14" id="KW-0808">Transferase</keyword>
<organism evidence="17">
    <name type="scientific">Cladocopium goreaui</name>
    <dbReference type="NCBI Taxonomy" id="2562237"/>
    <lineage>
        <taxon>Eukaryota</taxon>
        <taxon>Sar</taxon>
        <taxon>Alveolata</taxon>
        <taxon>Dinophyceae</taxon>
        <taxon>Suessiales</taxon>
        <taxon>Symbiodiniaceae</taxon>
        <taxon>Cladocopium</taxon>
    </lineage>
</organism>
<evidence type="ECO:0000256" key="4">
    <source>
        <dbReference type="ARBA" id="ARBA00022458"/>
    </source>
</evidence>
<dbReference type="InterPro" id="IPR016039">
    <property type="entry name" value="Thiolase-like"/>
</dbReference>
<evidence type="ECO:0000256" key="9">
    <source>
        <dbReference type="ARBA" id="ARBA00022989"/>
    </source>
</evidence>
<evidence type="ECO:0000256" key="2">
    <source>
        <dbReference type="ARBA" id="ARBA00008467"/>
    </source>
</evidence>
<dbReference type="OrthoDB" id="5334845at2759"/>
<dbReference type="Proteomes" id="UP001152797">
    <property type="component" value="Unassembled WGS sequence"/>
</dbReference>
<comment type="caution">
    <text evidence="17">The sequence shown here is derived from an EMBL/GenBank/DDBJ whole genome shotgun (WGS) entry which is preliminary data.</text>
</comment>
<accession>A0A9P1BZ65</accession>
<evidence type="ECO:0000256" key="14">
    <source>
        <dbReference type="RuleBase" id="RU003694"/>
    </source>
</evidence>
<dbReference type="PANTHER" id="PTHR11712:SF352">
    <property type="entry name" value="3-OXOACYL-[ACYL-CARRIER-PROTEIN] SYNTHASE"/>
    <property type="match status" value="1"/>
</dbReference>
<protein>
    <recommendedName>
        <fullName evidence="12">Nodulation protein E</fullName>
        <ecNumber evidence="3">2.3.1.41</ecNumber>
    </recommendedName>
    <alternativeName>
        <fullName evidence="13">Host-specificity of nodulation protein B</fullName>
    </alternativeName>
</protein>
<evidence type="ECO:0000256" key="7">
    <source>
        <dbReference type="ARBA" id="ARBA00022679"/>
    </source>
</evidence>
<comment type="similarity">
    <text evidence="2 14">Belongs to the thiolase-like superfamily. Beta-ketoacyl-ACP synthases family.</text>
</comment>
<evidence type="ECO:0000256" key="1">
    <source>
        <dbReference type="ARBA" id="ARBA00004533"/>
    </source>
</evidence>
<dbReference type="Pfam" id="PF00109">
    <property type="entry name" value="ketoacyl-synt"/>
    <property type="match status" value="1"/>
</dbReference>
<feature type="compositionally biased region" description="Polar residues" evidence="15">
    <location>
        <begin position="32"/>
        <end position="50"/>
    </location>
</feature>
<feature type="domain" description="Ketosynthase family 3 (KS3)" evidence="16">
    <location>
        <begin position="91"/>
        <end position="505"/>
    </location>
</feature>
<dbReference type="CDD" id="cd00834">
    <property type="entry name" value="KAS_I_II"/>
    <property type="match status" value="1"/>
</dbReference>
<keyword evidence="8" id="KW-0812">Transmembrane</keyword>
<evidence type="ECO:0000256" key="12">
    <source>
        <dbReference type="ARBA" id="ARBA00039445"/>
    </source>
</evidence>
<dbReference type="EMBL" id="CAMXCT010000669">
    <property type="protein sequence ID" value="CAI3981928.1"/>
    <property type="molecule type" value="Genomic_DNA"/>
</dbReference>